<name>A0ABT8ZHD8_9SPHN</name>
<organism evidence="2 3">
    <name type="scientific">Sphingobium cyanobacteriorum</name>
    <dbReference type="NCBI Taxonomy" id="3063954"/>
    <lineage>
        <taxon>Bacteria</taxon>
        <taxon>Pseudomonadati</taxon>
        <taxon>Pseudomonadota</taxon>
        <taxon>Alphaproteobacteria</taxon>
        <taxon>Sphingomonadales</taxon>
        <taxon>Sphingomonadaceae</taxon>
        <taxon>Sphingobium</taxon>
    </lineage>
</organism>
<reference evidence="2" key="1">
    <citation type="submission" date="2023-07" db="EMBL/GenBank/DDBJ databases">
        <title>Bacterial whole genome sequence for Sphingobium sp. HBC34.</title>
        <authorList>
            <person name="Le V."/>
            <person name="Ko S.-R."/>
            <person name="Ahn C.-Y."/>
            <person name="Oh H.-M."/>
        </authorList>
    </citation>
    <scope>NUCLEOTIDE SEQUENCE</scope>
    <source>
        <strain evidence="2">HBC34</strain>
    </source>
</reference>
<evidence type="ECO:0000256" key="1">
    <source>
        <dbReference type="SAM" id="Phobius"/>
    </source>
</evidence>
<dbReference type="InterPro" id="IPR041916">
    <property type="entry name" value="Anti_sigma_zinc_sf"/>
</dbReference>
<evidence type="ECO:0008006" key="4">
    <source>
        <dbReference type="Google" id="ProtNLM"/>
    </source>
</evidence>
<proteinExistence type="predicted"/>
<feature type="transmembrane region" description="Helical" evidence="1">
    <location>
        <begin position="95"/>
        <end position="115"/>
    </location>
</feature>
<accession>A0ABT8ZHD8</accession>
<gene>
    <name evidence="2" type="ORF">Q4610_02150</name>
</gene>
<keyword evidence="3" id="KW-1185">Reference proteome</keyword>
<keyword evidence="1" id="KW-0472">Membrane</keyword>
<dbReference type="Gene3D" id="1.10.10.1320">
    <property type="entry name" value="Anti-sigma factor, zinc-finger domain"/>
    <property type="match status" value="1"/>
</dbReference>
<dbReference type="RefSeq" id="WP_304534366.1">
    <property type="nucleotide sequence ID" value="NZ_JAUQOM010000001.1"/>
</dbReference>
<keyword evidence="1" id="KW-0812">Transmembrane</keyword>
<evidence type="ECO:0000313" key="2">
    <source>
        <dbReference type="EMBL" id="MDO7833836.1"/>
    </source>
</evidence>
<comment type="caution">
    <text evidence="2">The sequence shown here is derived from an EMBL/GenBank/DDBJ whole genome shotgun (WGS) entry which is preliminary data.</text>
</comment>
<dbReference type="Proteomes" id="UP001176471">
    <property type="component" value="Unassembled WGS sequence"/>
</dbReference>
<evidence type="ECO:0000313" key="3">
    <source>
        <dbReference type="Proteomes" id="UP001176471"/>
    </source>
</evidence>
<keyword evidence="1" id="KW-1133">Transmembrane helix</keyword>
<dbReference type="EMBL" id="JAUQOM010000001">
    <property type="protein sequence ID" value="MDO7833836.1"/>
    <property type="molecule type" value="Genomic_DNA"/>
</dbReference>
<protein>
    <recommendedName>
        <fullName evidence="4">Anti-sigma factor</fullName>
    </recommendedName>
</protein>
<sequence>MGDWTTDDDRLMAYLDGAMDEVQMAAFEQELETRPELAQRAERFTANDALLRQAFDEPVPTSLTASVQAAIATASATATPGIVASNDNRPGWRRWQWPALGAAAAAAAAFLLVVLPGMTGNDMEPAVVAMLDDLPSGQPGDLGKGQTITPQLTAIAADGRYCREFVRNGGQSAGTGIACRDARHWTLEAFINAPAAQDAPDQIRTAGGKDSSALDAAYTRLGMSDPLGKEEEDMLLSTEWKKIGK</sequence>